<accession>A0A5N5SUG7</accession>
<organism evidence="1 2">
    <name type="scientific">Armadillidium nasatum</name>
    <dbReference type="NCBI Taxonomy" id="96803"/>
    <lineage>
        <taxon>Eukaryota</taxon>
        <taxon>Metazoa</taxon>
        <taxon>Ecdysozoa</taxon>
        <taxon>Arthropoda</taxon>
        <taxon>Crustacea</taxon>
        <taxon>Multicrustacea</taxon>
        <taxon>Malacostraca</taxon>
        <taxon>Eumalacostraca</taxon>
        <taxon>Peracarida</taxon>
        <taxon>Isopoda</taxon>
        <taxon>Oniscidea</taxon>
        <taxon>Crinocheta</taxon>
        <taxon>Armadillidiidae</taxon>
        <taxon>Armadillidium</taxon>
    </lineage>
</organism>
<proteinExistence type="predicted"/>
<dbReference type="EMBL" id="SEYY01021515">
    <property type="protein sequence ID" value="KAB7496310.1"/>
    <property type="molecule type" value="Genomic_DNA"/>
</dbReference>
<reference evidence="1 2" key="1">
    <citation type="journal article" date="2019" name="PLoS Biol.">
        <title>Sex chromosomes control vertical transmission of feminizing Wolbachia symbionts in an isopod.</title>
        <authorList>
            <person name="Becking T."/>
            <person name="Chebbi M.A."/>
            <person name="Giraud I."/>
            <person name="Moumen B."/>
            <person name="Laverre T."/>
            <person name="Caubet Y."/>
            <person name="Peccoud J."/>
            <person name="Gilbert C."/>
            <person name="Cordaux R."/>
        </authorList>
    </citation>
    <scope>NUCLEOTIDE SEQUENCE [LARGE SCALE GENOMIC DNA]</scope>
    <source>
        <strain evidence="1">ANa2</strain>
        <tissue evidence="1">Whole body excluding digestive tract and cuticle</tissue>
    </source>
</reference>
<name>A0A5N5SUG7_9CRUS</name>
<sequence>MKQIGELDLVFLLFLCDPKQIKEAFQSPNFADRPQLRMFSLYETNLDYFPVFIILLSKSFPMEYTGRISGDSLYVI</sequence>
<gene>
    <name evidence="1" type="ORF">Anas_12803</name>
</gene>
<dbReference type="AlphaFoldDB" id="A0A5N5SUG7"/>
<comment type="caution">
    <text evidence="1">The sequence shown here is derived from an EMBL/GenBank/DDBJ whole genome shotgun (WGS) entry which is preliminary data.</text>
</comment>
<evidence type="ECO:0000313" key="2">
    <source>
        <dbReference type="Proteomes" id="UP000326759"/>
    </source>
</evidence>
<evidence type="ECO:0000313" key="1">
    <source>
        <dbReference type="EMBL" id="KAB7496310.1"/>
    </source>
</evidence>
<protein>
    <submittedName>
        <fullName evidence="1">Uncharacterized protein</fullName>
    </submittedName>
</protein>
<keyword evidence="2" id="KW-1185">Reference proteome</keyword>
<dbReference type="Proteomes" id="UP000326759">
    <property type="component" value="Unassembled WGS sequence"/>
</dbReference>